<dbReference type="Proteomes" id="UP000693942">
    <property type="component" value="Unassembled WGS sequence"/>
</dbReference>
<gene>
    <name evidence="1" type="ORF">Forpi1262_v005989</name>
</gene>
<protein>
    <submittedName>
        <fullName evidence="1">Uncharacterized protein</fullName>
    </submittedName>
</protein>
<dbReference type="AlphaFoldDB" id="A0A8J5UA20"/>
<organism evidence="1 2">
    <name type="scientific">Fusarium oxysporum f. sp. raphani</name>
    <dbReference type="NCBI Taxonomy" id="96318"/>
    <lineage>
        <taxon>Eukaryota</taxon>
        <taxon>Fungi</taxon>
        <taxon>Dikarya</taxon>
        <taxon>Ascomycota</taxon>
        <taxon>Pezizomycotina</taxon>
        <taxon>Sordariomycetes</taxon>
        <taxon>Hypocreomycetidae</taxon>
        <taxon>Hypocreales</taxon>
        <taxon>Nectriaceae</taxon>
        <taxon>Fusarium</taxon>
        <taxon>Fusarium oxysporum species complex</taxon>
    </lineage>
</organism>
<evidence type="ECO:0000313" key="2">
    <source>
        <dbReference type="Proteomes" id="UP000693942"/>
    </source>
</evidence>
<reference evidence="1" key="1">
    <citation type="submission" date="2021-04" db="EMBL/GenBank/DDBJ databases">
        <title>First draft genome resource for Brassicaceae pathogens Fusarium oxysporum f. sp. raphani and Fusarium oxysporum f. sp. rapae.</title>
        <authorList>
            <person name="Asai S."/>
        </authorList>
    </citation>
    <scope>NUCLEOTIDE SEQUENCE</scope>
    <source>
        <strain evidence="1">Tf1262</strain>
    </source>
</reference>
<proteinExistence type="predicted"/>
<name>A0A8J5UA20_FUSOX</name>
<accession>A0A8J5UA20</accession>
<comment type="caution">
    <text evidence="1">The sequence shown here is derived from an EMBL/GenBank/DDBJ whole genome shotgun (WGS) entry which is preliminary data.</text>
</comment>
<evidence type="ECO:0000313" key="1">
    <source>
        <dbReference type="EMBL" id="KAG7433144.1"/>
    </source>
</evidence>
<dbReference type="EMBL" id="JAELUR010000004">
    <property type="protein sequence ID" value="KAG7433144.1"/>
    <property type="molecule type" value="Genomic_DNA"/>
</dbReference>
<sequence>MELLIGYIPITCSPIWLPNQSLITGNVVAAFKAGIGQCIPFARAATMFDATLVLSPRITPEAKQPNLTKI</sequence>